<organism evidence="1 2">
    <name type="scientific">Portunus trituberculatus</name>
    <name type="common">Swimming crab</name>
    <name type="synonym">Neptunus trituberculatus</name>
    <dbReference type="NCBI Taxonomy" id="210409"/>
    <lineage>
        <taxon>Eukaryota</taxon>
        <taxon>Metazoa</taxon>
        <taxon>Ecdysozoa</taxon>
        <taxon>Arthropoda</taxon>
        <taxon>Crustacea</taxon>
        <taxon>Multicrustacea</taxon>
        <taxon>Malacostraca</taxon>
        <taxon>Eumalacostraca</taxon>
        <taxon>Eucarida</taxon>
        <taxon>Decapoda</taxon>
        <taxon>Pleocyemata</taxon>
        <taxon>Brachyura</taxon>
        <taxon>Eubrachyura</taxon>
        <taxon>Portunoidea</taxon>
        <taxon>Portunidae</taxon>
        <taxon>Portuninae</taxon>
        <taxon>Portunus</taxon>
    </lineage>
</organism>
<proteinExistence type="predicted"/>
<dbReference type="EMBL" id="VSRR010000883">
    <property type="protein sequence ID" value="MPC20551.1"/>
    <property type="molecule type" value="Genomic_DNA"/>
</dbReference>
<keyword evidence="2" id="KW-1185">Reference proteome</keyword>
<evidence type="ECO:0000313" key="1">
    <source>
        <dbReference type="EMBL" id="MPC20551.1"/>
    </source>
</evidence>
<dbReference type="AlphaFoldDB" id="A0A5B7DGF2"/>
<name>A0A5B7DGF2_PORTR</name>
<dbReference type="Proteomes" id="UP000324222">
    <property type="component" value="Unassembled WGS sequence"/>
</dbReference>
<evidence type="ECO:0000313" key="2">
    <source>
        <dbReference type="Proteomes" id="UP000324222"/>
    </source>
</evidence>
<gene>
    <name evidence="1" type="ORF">E2C01_013499</name>
</gene>
<accession>A0A5B7DGF2</accession>
<protein>
    <submittedName>
        <fullName evidence="1">Uncharacterized protein</fullName>
    </submittedName>
</protein>
<comment type="caution">
    <text evidence="1">The sequence shown here is derived from an EMBL/GenBank/DDBJ whole genome shotgun (WGS) entry which is preliminary data.</text>
</comment>
<sequence length="111" mass="12223">MLPVEPVKLNNTTNSTDTLRWTGFVSQRYLCLNPTTSLSAVGQMAKVLIPYTALSVVSHGSRHTNEKLSLKTRTCSTVDVVGLVFSQVACPRISVRGWGLISPGRKYWEKA</sequence>
<reference evidence="1 2" key="1">
    <citation type="submission" date="2019-05" db="EMBL/GenBank/DDBJ databases">
        <title>Another draft genome of Portunus trituberculatus and its Hox gene families provides insights of decapod evolution.</title>
        <authorList>
            <person name="Jeong J.-H."/>
            <person name="Song I."/>
            <person name="Kim S."/>
            <person name="Choi T."/>
            <person name="Kim D."/>
            <person name="Ryu S."/>
            <person name="Kim W."/>
        </authorList>
    </citation>
    <scope>NUCLEOTIDE SEQUENCE [LARGE SCALE GENOMIC DNA]</scope>
    <source>
        <tissue evidence="1">Muscle</tissue>
    </source>
</reference>